<dbReference type="FunFam" id="1.20.1050.10:FF:000008">
    <property type="entry name" value="Glutathione S-transferase theta-1"/>
    <property type="match status" value="1"/>
</dbReference>
<dbReference type="InterPro" id="IPR036249">
    <property type="entry name" value="Thioredoxin-like_sf"/>
</dbReference>
<evidence type="ECO:0000259" key="9">
    <source>
        <dbReference type="PROSITE" id="PS50405"/>
    </source>
</evidence>
<evidence type="ECO:0000256" key="1">
    <source>
        <dbReference type="ARBA" id="ARBA00004496"/>
    </source>
</evidence>
<evidence type="ECO:0000313" key="10">
    <source>
        <dbReference type="Proteomes" id="UP000515159"/>
    </source>
</evidence>
<dbReference type="EC" id="2.5.1.18" evidence="4"/>
<dbReference type="CDD" id="cd03050">
    <property type="entry name" value="GST_N_Theta"/>
    <property type="match status" value="1"/>
</dbReference>
<dbReference type="InterPro" id="IPR051369">
    <property type="entry name" value="GST_Theta"/>
</dbReference>
<dbReference type="Pfam" id="PF13417">
    <property type="entry name" value="GST_N_3"/>
    <property type="match status" value="1"/>
</dbReference>
<keyword evidence="6" id="KW-0808">Transferase</keyword>
<organism evidence="10 11">
    <name type="scientific">Geotrypetes seraphini</name>
    <name type="common">Gaboon caecilian</name>
    <name type="synonym">Caecilia seraphini</name>
    <dbReference type="NCBI Taxonomy" id="260995"/>
    <lineage>
        <taxon>Eukaryota</taxon>
        <taxon>Metazoa</taxon>
        <taxon>Chordata</taxon>
        <taxon>Craniata</taxon>
        <taxon>Vertebrata</taxon>
        <taxon>Euteleostomi</taxon>
        <taxon>Amphibia</taxon>
        <taxon>Gymnophiona</taxon>
        <taxon>Geotrypetes</taxon>
    </lineage>
</organism>
<dbReference type="SUPFAM" id="SSF52833">
    <property type="entry name" value="Thioredoxin-like"/>
    <property type="match status" value="1"/>
</dbReference>
<proteinExistence type="inferred from homology"/>
<comment type="subcellular location">
    <subcellularLocation>
        <location evidence="1">Cytoplasm</location>
    </subcellularLocation>
</comment>
<dbReference type="PANTHER" id="PTHR43917:SF9">
    <property type="entry name" value="GLUTATHIONE S-TRANSFERASE THETA-1"/>
    <property type="match status" value="1"/>
</dbReference>
<dbReference type="SFLD" id="SFLDG01153">
    <property type="entry name" value="Main.4:_Theta-like"/>
    <property type="match status" value="1"/>
</dbReference>
<evidence type="ECO:0000256" key="6">
    <source>
        <dbReference type="ARBA" id="ARBA00022679"/>
    </source>
</evidence>
<gene>
    <name evidence="11" type="primary">LOC117364422</name>
</gene>
<dbReference type="GO" id="GO:0004364">
    <property type="term" value="F:glutathione transferase activity"/>
    <property type="evidence" value="ECO:0007669"/>
    <property type="project" value="UniProtKB-EC"/>
</dbReference>
<dbReference type="FunFam" id="3.40.30.10:FF:000086">
    <property type="entry name" value="Glutathione S-transferase theta-1"/>
    <property type="match status" value="1"/>
</dbReference>
<protein>
    <recommendedName>
        <fullName evidence="4">glutathione transferase</fullName>
        <ecNumber evidence="4">2.5.1.18</ecNumber>
    </recommendedName>
</protein>
<evidence type="ECO:0000256" key="2">
    <source>
        <dbReference type="ARBA" id="ARBA00009899"/>
    </source>
</evidence>
<dbReference type="OrthoDB" id="422574at2759"/>
<evidence type="ECO:0000256" key="3">
    <source>
        <dbReference type="ARBA" id="ARBA00011738"/>
    </source>
</evidence>
<name>A0A6P8RV29_GEOSA</name>
<dbReference type="Pfam" id="PF00043">
    <property type="entry name" value="GST_C"/>
    <property type="match status" value="1"/>
</dbReference>
<dbReference type="SFLD" id="SFLDS00019">
    <property type="entry name" value="Glutathione_Transferase_(cytos"/>
    <property type="match status" value="1"/>
</dbReference>
<comment type="catalytic activity">
    <reaction evidence="7">
        <text>RX + glutathione = an S-substituted glutathione + a halide anion + H(+)</text>
        <dbReference type="Rhea" id="RHEA:16437"/>
        <dbReference type="ChEBI" id="CHEBI:15378"/>
        <dbReference type="ChEBI" id="CHEBI:16042"/>
        <dbReference type="ChEBI" id="CHEBI:17792"/>
        <dbReference type="ChEBI" id="CHEBI:57925"/>
        <dbReference type="ChEBI" id="CHEBI:90779"/>
        <dbReference type="EC" id="2.5.1.18"/>
    </reaction>
</comment>
<dbReference type="PANTHER" id="PTHR43917">
    <property type="match status" value="1"/>
</dbReference>
<evidence type="ECO:0000259" key="8">
    <source>
        <dbReference type="PROSITE" id="PS50404"/>
    </source>
</evidence>
<dbReference type="InterPro" id="IPR040079">
    <property type="entry name" value="Glutathione_S-Trfase"/>
</dbReference>
<dbReference type="PROSITE" id="PS50404">
    <property type="entry name" value="GST_NTER"/>
    <property type="match status" value="1"/>
</dbReference>
<dbReference type="InterPro" id="IPR040075">
    <property type="entry name" value="GST_N_Theta"/>
</dbReference>
<feature type="domain" description="GST C-terminal" evidence="9">
    <location>
        <begin position="89"/>
        <end position="220"/>
    </location>
</feature>
<dbReference type="SUPFAM" id="SSF47616">
    <property type="entry name" value="GST C-terminal domain-like"/>
    <property type="match status" value="1"/>
</dbReference>
<dbReference type="FunCoup" id="A0A6P8RV29">
    <property type="interactions" value="235"/>
</dbReference>
<feature type="domain" description="GST N-terminal" evidence="8">
    <location>
        <begin position="2"/>
        <end position="83"/>
    </location>
</feature>
<comment type="subunit">
    <text evidence="3">Homodimer.</text>
</comment>
<dbReference type="InterPro" id="IPR010987">
    <property type="entry name" value="Glutathione-S-Trfase_C-like"/>
</dbReference>
<dbReference type="InterPro" id="IPR004045">
    <property type="entry name" value="Glutathione_S-Trfase_N"/>
</dbReference>
<comment type="similarity">
    <text evidence="2">Belongs to the GST superfamily. Theta family.</text>
</comment>
<dbReference type="Gene3D" id="1.20.1050.10">
    <property type="match status" value="1"/>
</dbReference>
<accession>A0A6P8RV29</accession>
<reference evidence="11" key="1">
    <citation type="submission" date="2025-08" db="UniProtKB">
        <authorList>
            <consortium name="RefSeq"/>
        </authorList>
    </citation>
    <scope>IDENTIFICATION</scope>
</reference>
<dbReference type="InterPro" id="IPR040077">
    <property type="entry name" value="GST_C_Theta"/>
</dbReference>
<dbReference type="GeneID" id="117364422"/>
<dbReference type="InterPro" id="IPR004046">
    <property type="entry name" value="GST_C"/>
</dbReference>
<dbReference type="Gene3D" id="3.40.30.10">
    <property type="entry name" value="Glutaredoxin"/>
    <property type="match status" value="1"/>
</dbReference>
<dbReference type="InterPro" id="IPR036282">
    <property type="entry name" value="Glutathione-S-Trfase_C_sf"/>
</dbReference>
<dbReference type="InParanoid" id="A0A6P8RV29"/>
<dbReference type="PROSITE" id="PS50405">
    <property type="entry name" value="GST_CTER"/>
    <property type="match status" value="1"/>
</dbReference>
<dbReference type="CDD" id="cd03183">
    <property type="entry name" value="GST_C_Theta"/>
    <property type="match status" value="1"/>
</dbReference>
<sequence>MTTLELYLDLLSQPCRSVFIFAKKNHIPFHFRLVELLKGEQRNATFKKVNPLQKVPALRDGDFTLAESVAILLYLTRKYNTPDHWYPSDPQKRAQVDEYLSWQHSTIRQNGCRTFWLKVMTPLFVGQVSPEKMEAASLEMNRTLQQFEEKFLKDKPFIAGKEISLADLVALTELLQPAESGLDIFANRPKLLAWRERVEASLGKELVKEAHENLQKMKGLKTQELDPQVVEYMKGIALSM</sequence>
<evidence type="ECO:0000256" key="4">
    <source>
        <dbReference type="ARBA" id="ARBA00012452"/>
    </source>
</evidence>
<evidence type="ECO:0000256" key="7">
    <source>
        <dbReference type="ARBA" id="ARBA00047960"/>
    </source>
</evidence>
<dbReference type="Proteomes" id="UP000515159">
    <property type="component" value="Chromosome 8"/>
</dbReference>
<dbReference type="RefSeq" id="XP_033809467.1">
    <property type="nucleotide sequence ID" value="XM_033953576.1"/>
</dbReference>
<keyword evidence="10" id="KW-1185">Reference proteome</keyword>
<keyword evidence="5" id="KW-0963">Cytoplasm</keyword>
<dbReference type="GO" id="GO:0006749">
    <property type="term" value="P:glutathione metabolic process"/>
    <property type="evidence" value="ECO:0007669"/>
    <property type="project" value="TreeGrafter"/>
</dbReference>
<evidence type="ECO:0000313" key="11">
    <source>
        <dbReference type="RefSeq" id="XP_033809467.1"/>
    </source>
</evidence>
<dbReference type="KEGG" id="gsh:117364422"/>
<evidence type="ECO:0000256" key="5">
    <source>
        <dbReference type="ARBA" id="ARBA00022490"/>
    </source>
</evidence>
<dbReference type="AlphaFoldDB" id="A0A6P8RV29"/>
<dbReference type="GO" id="GO:0005737">
    <property type="term" value="C:cytoplasm"/>
    <property type="evidence" value="ECO:0007669"/>
    <property type="project" value="UniProtKB-SubCell"/>
</dbReference>
<dbReference type="SFLD" id="SFLDG00358">
    <property type="entry name" value="Main_(cytGST)"/>
    <property type="match status" value="1"/>
</dbReference>